<comment type="pathway">
    <text evidence="2 7">Carbohydrate metabolism; pentose and glucuronate interconversion.</text>
</comment>
<dbReference type="GO" id="GO:0019698">
    <property type="term" value="P:D-galacturonate catabolic process"/>
    <property type="evidence" value="ECO:0007669"/>
    <property type="project" value="TreeGrafter"/>
</dbReference>
<dbReference type="PANTHER" id="PTHR30068:SF4">
    <property type="entry name" value="URONATE ISOMERASE"/>
    <property type="match status" value="1"/>
</dbReference>
<dbReference type="HAMAP" id="MF_00675">
    <property type="entry name" value="UxaC"/>
    <property type="match status" value="1"/>
</dbReference>
<sequence length="482" mass="54154">MLTKKPNLSPDRCFSPEPVQRRLAHQFFDSISALPLVCPHGHVDPALLANPAARFGSPTELLIIPDHYLLRMLYSRGVSLQALGIPSNDGSPGETDHRKIWQLFADHFYLFQGTPSGLWLKEELTNVFGVDEPLNSRNAGRIYDYLEGLLASPEFSPRALFKRFNIEVLCTTDAASDNLENQRSLHEEGFTQIRPTFRPDAVVNLDAPCWRENLSKLESTIGREINTYANFVQALEERRAFFKKMGATATDQGAATPYTTRLSDQEAEAIFARALASKLNPGDVENFTGHIFMEMARMSVEDGLVMQMHCGVMRNHNPALFEKFGADKGADIPVKIEWTQNLHPLLSAYGNDRRFHLIIFGMDESTYSREMAPLAGHYPSVLLGPPWWFHDSVNGMERYFNQVMETAGIYNTAGFNDDTRAFVSIPARHNVWRRVACNWLAGLVARGLVEEEEGYGMARALAYDLAKVAYKFEGGNLNAEGR</sequence>
<protein>
    <recommendedName>
        <fullName evidence="5 7">Uronate isomerase</fullName>
        <ecNumber evidence="4 7">5.3.1.12</ecNumber>
    </recommendedName>
    <alternativeName>
        <fullName evidence="7">Glucuronate isomerase</fullName>
    </alternativeName>
    <alternativeName>
        <fullName evidence="7">Uronic isomerase</fullName>
    </alternativeName>
</protein>
<dbReference type="NCBIfam" id="NF002794">
    <property type="entry name" value="PRK02925.1"/>
    <property type="match status" value="1"/>
</dbReference>
<dbReference type="GO" id="GO:0008880">
    <property type="term" value="F:glucuronate isomerase activity"/>
    <property type="evidence" value="ECO:0007669"/>
    <property type="project" value="UniProtKB-UniRule"/>
</dbReference>
<evidence type="ECO:0000256" key="6">
    <source>
        <dbReference type="ARBA" id="ARBA00023235"/>
    </source>
</evidence>
<evidence type="ECO:0000256" key="5">
    <source>
        <dbReference type="ARBA" id="ARBA00020555"/>
    </source>
</evidence>
<dbReference type="EMBL" id="LXQE01000157">
    <property type="protein sequence ID" value="RCJ33955.1"/>
    <property type="molecule type" value="Genomic_DNA"/>
</dbReference>
<gene>
    <name evidence="7" type="primary">uxaC</name>
    <name evidence="8" type="ORF">A6769_23205</name>
</gene>
<organism evidence="8 9">
    <name type="scientific">Nostoc punctiforme NIES-2108</name>
    <dbReference type="NCBI Taxonomy" id="1356359"/>
    <lineage>
        <taxon>Bacteria</taxon>
        <taxon>Bacillati</taxon>
        <taxon>Cyanobacteriota</taxon>
        <taxon>Cyanophyceae</taxon>
        <taxon>Nostocales</taxon>
        <taxon>Nostocaceae</taxon>
        <taxon>Nostoc</taxon>
    </lineage>
</organism>
<proteinExistence type="inferred from homology"/>
<dbReference type="Gene3D" id="1.10.2020.10">
    <property type="entry name" value="uronate isomerase, domain 2, chain A"/>
    <property type="match status" value="1"/>
</dbReference>
<comment type="similarity">
    <text evidence="3 7">Belongs to the metallo-dependent hydrolases superfamily. Uronate isomerase family.</text>
</comment>
<comment type="caution">
    <text evidence="8">The sequence shown here is derived from an EMBL/GenBank/DDBJ whole genome shotgun (WGS) entry which is preliminary data.</text>
</comment>
<dbReference type="GO" id="GO:0042840">
    <property type="term" value="P:D-glucuronate catabolic process"/>
    <property type="evidence" value="ECO:0007669"/>
    <property type="project" value="TreeGrafter"/>
</dbReference>
<dbReference type="UniPathway" id="UPA00246"/>
<dbReference type="EC" id="5.3.1.12" evidence="4 7"/>
<dbReference type="Gene3D" id="3.20.20.140">
    <property type="entry name" value="Metal-dependent hydrolases"/>
    <property type="match status" value="1"/>
</dbReference>
<dbReference type="SUPFAM" id="SSF51556">
    <property type="entry name" value="Metallo-dependent hydrolases"/>
    <property type="match status" value="1"/>
</dbReference>
<evidence type="ECO:0000256" key="3">
    <source>
        <dbReference type="ARBA" id="ARBA00008397"/>
    </source>
</evidence>
<dbReference type="Proteomes" id="UP000252085">
    <property type="component" value="Unassembled WGS sequence"/>
</dbReference>
<dbReference type="InterPro" id="IPR003766">
    <property type="entry name" value="Uronate_isomerase"/>
</dbReference>
<evidence type="ECO:0000313" key="8">
    <source>
        <dbReference type="EMBL" id="RCJ33955.1"/>
    </source>
</evidence>
<evidence type="ECO:0000313" key="9">
    <source>
        <dbReference type="Proteomes" id="UP000252085"/>
    </source>
</evidence>
<dbReference type="InterPro" id="IPR032466">
    <property type="entry name" value="Metal_Hydrolase"/>
</dbReference>
<accession>A0A367RC16</accession>
<dbReference type="AlphaFoldDB" id="A0A367RC16"/>
<name>A0A367RC16_NOSPU</name>
<keyword evidence="6 7" id="KW-0413">Isomerase</keyword>
<evidence type="ECO:0000256" key="1">
    <source>
        <dbReference type="ARBA" id="ARBA00001165"/>
    </source>
</evidence>
<comment type="catalytic activity">
    <reaction evidence="7">
        <text>aldehydo-D-galacturonate = keto-D-tagaturonate</text>
        <dbReference type="Rhea" id="RHEA:27702"/>
        <dbReference type="ChEBI" id="CHEBI:12952"/>
        <dbReference type="ChEBI" id="CHEBI:17886"/>
    </reaction>
</comment>
<dbReference type="Pfam" id="PF02614">
    <property type="entry name" value="UxaC"/>
    <property type="match status" value="1"/>
</dbReference>
<reference evidence="8 9" key="1">
    <citation type="submission" date="2016-04" db="EMBL/GenBank/DDBJ databases">
        <authorList>
            <person name="Evans L.H."/>
            <person name="Alamgir A."/>
            <person name="Owens N."/>
            <person name="Weber N.D."/>
            <person name="Virtaneva K."/>
            <person name="Barbian K."/>
            <person name="Babar A."/>
            <person name="Rosenke K."/>
        </authorList>
    </citation>
    <scope>NUCLEOTIDE SEQUENCE [LARGE SCALE GENOMIC DNA]</scope>
    <source>
        <strain evidence="8">NIES-2108</strain>
    </source>
</reference>
<evidence type="ECO:0000256" key="7">
    <source>
        <dbReference type="HAMAP-Rule" id="MF_00675"/>
    </source>
</evidence>
<dbReference type="PANTHER" id="PTHR30068">
    <property type="entry name" value="URONATE ISOMERASE"/>
    <property type="match status" value="1"/>
</dbReference>
<comment type="catalytic activity">
    <reaction evidence="1 7">
        <text>D-glucuronate = D-fructuronate</text>
        <dbReference type="Rhea" id="RHEA:13049"/>
        <dbReference type="ChEBI" id="CHEBI:58720"/>
        <dbReference type="ChEBI" id="CHEBI:59863"/>
        <dbReference type="EC" id="5.3.1.12"/>
    </reaction>
</comment>
<evidence type="ECO:0000256" key="2">
    <source>
        <dbReference type="ARBA" id="ARBA00004892"/>
    </source>
</evidence>
<evidence type="ECO:0000256" key="4">
    <source>
        <dbReference type="ARBA" id="ARBA00012546"/>
    </source>
</evidence>